<evidence type="ECO:0008006" key="4">
    <source>
        <dbReference type="Google" id="ProtNLM"/>
    </source>
</evidence>
<reference evidence="2 3" key="1">
    <citation type="submission" date="2015-05" db="EMBL/GenBank/DDBJ databases">
        <title>Critical biogeochemical functions in the subsurface are associated with bacteria from new phyla and little studied lineages.</title>
        <authorList>
            <person name="Hug L.A."/>
            <person name="Thomas B.C."/>
            <person name="Sharon I."/>
            <person name="Brown C.T."/>
            <person name="Sharma R."/>
            <person name="Hettich R.L."/>
            <person name="Wilkins M.J."/>
            <person name="Williams K.H."/>
            <person name="Singh A."/>
            <person name="Banfield J.F."/>
        </authorList>
    </citation>
    <scope>NUCLEOTIDE SEQUENCE [LARGE SCALE GENOMIC DNA]</scope>
    <source>
        <strain evidence="2">CSP1-7</strain>
    </source>
</reference>
<protein>
    <recommendedName>
        <fullName evidence="4">PPM-type phosphatase domain-containing protein</fullName>
    </recommendedName>
</protein>
<dbReference type="STRING" id="1576480.XU08_C0003G0010"/>
<accession>A0A0T5ZX21</accession>
<dbReference type="SUPFAM" id="SSF101898">
    <property type="entry name" value="NHL repeat"/>
    <property type="match status" value="1"/>
</dbReference>
<proteinExistence type="predicted"/>
<sequence length="675" mass="73962">MAQGAEEQEKTGLEVKVSKLESSPTTERGKFVSVFGATPREEYPPERGRLFAVVDLKIDPGEDAAIAGRLIWDTLSEEYYAPEDETPVSALERAVYAVRDKLQHLSPAATLELGAVAFRGEVAYLARMGKPALYLRRGTETLELLTGEEGVNIASQILEEEDTVVLGSPVFARNFPPADLPRTEFLEKQFSSGEKIPGFAALLLTLTSSREAREEAVAKSRSSRQFWGKISGAGAWISRQAKQLVQALRTPKQLKGKIAAAWKKRLSHGEELAKVREEISEQQPGISEEQKTELEQKVKEPKKGFKLPVLPKIKGLSLPKVIAVLVLILGISVLFTTWQQAKKTRAAEFERLLAVATQSLDEAEGLVGLSNERARELVDAANTDLEQARELSTDTSKVAELLERSANLINSIEKITLVGEESLKYDLNLQAEGAQGLAIAGSGSATAFALESTRGAVFSINFSGSLPSATALGEGKITGAQELVVEGEYLFLRGVDQVYRIKIKGAAVDEPISFDRMNKAIAIDTYLGNIYLLVPDEEQIYKFWNLPGGYARAQNWVKEAVPMTGVVDMAIDGEIWLLGSDGQVTRLAGGKQVPFAVSNLSTPFKEPIKIFTQKGLKYLYILDREENRVVVLEKSGNFLRQFKGDVLAGATDLWVSSNEKLLFVLAGAKIYRISQ</sequence>
<feature type="region of interest" description="Disordered" evidence="1">
    <location>
        <begin position="277"/>
        <end position="297"/>
    </location>
</feature>
<feature type="compositionally biased region" description="Basic and acidic residues" evidence="1">
    <location>
        <begin position="7"/>
        <end position="19"/>
    </location>
</feature>
<dbReference type="EMBL" id="LDXK01000003">
    <property type="protein sequence ID" value="KRT67344.1"/>
    <property type="molecule type" value="Genomic_DNA"/>
</dbReference>
<evidence type="ECO:0000313" key="2">
    <source>
        <dbReference type="EMBL" id="KRT67344.1"/>
    </source>
</evidence>
<feature type="region of interest" description="Disordered" evidence="1">
    <location>
        <begin position="1"/>
        <end position="26"/>
    </location>
</feature>
<evidence type="ECO:0000256" key="1">
    <source>
        <dbReference type="SAM" id="MobiDB-lite"/>
    </source>
</evidence>
<feature type="compositionally biased region" description="Basic and acidic residues" evidence="1">
    <location>
        <begin position="288"/>
        <end position="297"/>
    </location>
</feature>
<organism evidence="2 3">
    <name type="scientific">candidate division WWE3 bacterium CSP1-7</name>
    <dbReference type="NCBI Taxonomy" id="1576480"/>
    <lineage>
        <taxon>Bacteria</taxon>
        <taxon>Katanobacteria</taxon>
    </lineage>
</organism>
<evidence type="ECO:0000313" key="3">
    <source>
        <dbReference type="Proteomes" id="UP000051297"/>
    </source>
</evidence>
<dbReference type="Proteomes" id="UP000051297">
    <property type="component" value="Unassembled WGS sequence"/>
</dbReference>
<comment type="caution">
    <text evidence="2">The sequence shown here is derived from an EMBL/GenBank/DDBJ whole genome shotgun (WGS) entry which is preliminary data.</text>
</comment>
<dbReference type="AlphaFoldDB" id="A0A0T5ZX21"/>
<dbReference type="PATRIC" id="fig|1576480.3.peg.407"/>
<name>A0A0T5ZX21_UNCKA</name>
<gene>
    <name evidence="2" type="ORF">XU08_C0003G0010</name>
</gene>